<evidence type="ECO:0000313" key="1">
    <source>
        <dbReference type="EMBL" id="SUM34872.1"/>
    </source>
</evidence>
<sequence length="134" mass="15558">MYGILFIGKEVIIMVTAKLKPTSRKLKKFKEIEAPRLKFKEKLSYGFGDLGNGMMFDMGQIYLLKFFTDILGISPFYGGLVFLVSKIFDAFVDTGVGTMVDNRRNFGKKGKFKTIYFIWHDTFSYIDRYHIYIA</sequence>
<name>A0A380FKS6_STAGA</name>
<dbReference type="Proteomes" id="UP000255277">
    <property type="component" value="Unassembled WGS sequence"/>
</dbReference>
<reference evidence="1 2" key="1">
    <citation type="submission" date="2018-06" db="EMBL/GenBank/DDBJ databases">
        <authorList>
            <consortium name="Pathogen Informatics"/>
            <person name="Doyle S."/>
        </authorList>
    </citation>
    <scope>NUCLEOTIDE SEQUENCE [LARGE SCALE GENOMIC DNA]</scope>
    <source>
        <strain evidence="1 2">NCTC12195</strain>
    </source>
</reference>
<accession>A0A380FKS6</accession>
<dbReference type="Pfam" id="PF13347">
    <property type="entry name" value="MFS_2"/>
    <property type="match status" value="1"/>
</dbReference>
<protein>
    <submittedName>
        <fullName evidence="1">Lactose permease</fullName>
    </submittedName>
</protein>
<dbReference type="GO" id="GO:0005886">
    <property type="term" value="C:plasma membrane"/>
    <property type="evidence" value="ECO:0007669"/>
    <property type="project" value="TreeGrafter"/>
</dbReference>
<dbReference type="GO" id="GO:0008643">
    <property type="term" value="P:carbohydrate transport"/>
    <property type="evidence" value="ECO:0007669"/>
    <property type="project" value="InterPro"/>
</dbReference>
<dbReference type="EMBL" id="UHDK01000001">
    <property type="protein sequence ID" value="SUM34872.1"/>
    <property type="molecule type" value="Genomic_DNA"/>
</dbReference>
<gene>
    <name evidence="1" type="primary">lacP_2</name>
    <name evidence="1" type="ORF">NCTC12195_04399</name>
</gene>
<organism evidence="1 2">
    <name type="scientific">Staphylococcus gallinarum</name>
    <dbReference type="NCBI Taxonomy" id="1293"/>
    <lineage>
        <taxon>Bacteria</taxon>
        <taxon>Bacillati</taxon>
        <taxon>Bacillota</taxon>
        <taxon>Bacilli</taxon>
        <taxon>Bacillales</taxon>
        <taxon>Staphylococcaceae</taxon>
        <taxon>Staphylococcus</taxon>
    </lineage>
</organism>
<dbReference type="GO" id="GO:0015293">
    <property type="term" value="F:symporter activity"/>
    <property type="evidence" value="ECO:0007669"/>
    <property type="project" value="InterPro"/>
</dbReference>
<proteinExistence type="predicted"/>
<evidence type="ECO:0000313" key="2">
    <source>
        <dbReference type="Proteomes" id="UP000255277"/>
    </source>
</evidence>
<dbReference type="PANTHER" id="PTHR11328:SF39">
    <property type="entry name" value="2,3-DIHYDROXYPROPANE-1-SULFONATE EXPORTER-RELATED"/>
    <property type="match status" value="1"/>
</dbReference>
<dbReference type="AlphaFoldDB" id="A0A380FKS6"/>
<dbReference type="PANTHER" id="PTHR11328">
    <property type="entry name" value="MAJOR FACILITATOR SUPERFAMILY DOMAIN-CONTAINING PROTEIN"/>
    <property type="match status" value="1"/>
</dbReference>
<dbReference type="InterPro" id="IPR039672">
    <property type="entry name" value="MFS_2"/>
</dbReference>